<keyword evidence="2" id="KW-1185">Reference proteome</keyword>
<reference evidence="1" key="1">
    <citation type="submission" date="2021-06" db="EMBL/GenBank/DDBJ databases">
        <authorList>
            <person name="Kallberg Y."/>
            <person name="Tangrot J."/>
            <person name="Rosling A."/>
        </authorList>
    </citation>
    <scope>NUCLEOTIDE SEQUENCE</scope>
    <source>
        <strain evidence="1">FL130A</strain>
    </source>
</reference>
<dbReference type="Proteomes" id="UP000789508">
    <property type="component" value="Unassembled WGS sequence"/>
</dbReference>
<evidence type="ECO:0000313" key="2">
    <source>
        <dbReference type="Proteomes" id="UP000789508"/>
    </source>
</evidence>
<comment type="caution">
    <text evidence="1">The sequence shown here is derived from an EMBL/GenBank/DDBJ whole genome shotgun (WGS) entry which is preliminary data.</text>
</comment>
<proteinExistence type="predicted"/>
<sequence length="44" mass="5115">VSFMLDITLRSAAVAIAITARLFYGGMEYDQSEEHFTRHPLHYR</sequence>
<gene>
    <name evidence="1" type="ORF">ALEPTO_LOCUS5688</name>
</gene>
<accession>A0A9N9AXG3</accession>
<feature type="non-terminal residue" evidence="1">
    <location>
        <position position="1"/>
    </location>
</feature>
<name>A0A9N9AXG3_9GLOM</name>
<dbReference type="AlphaFoldDB" id="A0A9N9AXG3"/>
<organism evidence="1 2">
    <name type="scientific">Ambispora leptoticha</name>
    <dbReference type="NCBI Taxonomy" id="144679"/>
    <lineage>
        <taxon>Eukaryota</taxon>
        <taxon>Fungi</taxon>
        <taxon>Fungi incertae sedis</taxon>
        <taxon>Mucoromycota</taxon>
        <taxon>Glomeromycotina</taxon>
        <taxon>Glomeromycetes</taxon>
        <taxon>Archaeosporales</taxon>
        <taxon>Ambisporaceae</taxon>
        <taxon>Ambispora</taxon>
    </lineage>
</organism>
<evidence type="ECO:0000313" key="1">
    <source>
        <dbReference type="EMBL" id="CAG8546966.1"/>
    </source>
</evidence>
<protein>
    <submittedName>
        <fullName evidence="1">4050_t:CDS:1</fullName>
    </submittedName>
</protein>
<dbReference type="EMBL" id="CAJVPS010001673">
    <property type="protein sequence ID" value="CAG8546966.1"/>
    <property type="molecule type" value="Genomic_DNA"/>
</dbReference>